<protein>
    <submittedName>
        <fullName evidence="10">Cytochrome P450 3A4</fullName>
    </submittedName>
</protein>
<dbReference type="GO" id="GO:0004497">
    <property type="term" value="F:monooxygenase activity"/>
    <property type="evidence" value="ECO:0007669"/>
    <property type="project" value="UniProtKB-KW"/>
</dbReference>
<sequence length="527" mass="60520">MTLLLMIAGSLFLVILMLVAKNVIASKLALIRFKKLSKGLPMYPESRLFGNHVLNILVGDDNCEKIQMWHNKLGKTIGWLDGSKFCALTVDLNLIKTFIQDEPDAHLSRGAYILPFGEFQNSIMMARKNEWPRLRRMIGPALAKNKFMTPNVLQEIEQSITKVVDSIDKQIASNRDPDYKFNIDDIMHKFSLDLIFRCFFKQEGQIEFDNPNDPWVKASEQAFESAKTSFLLRLAAVFPIICHLLDWLMWNFLPQGACRQKIMGFVKSQAILGLKARKQLGRMKAEAKKTDAKIDESDFMLKDGTRFKRNMIDYVIDKHIEGKLTQTEYSNNAAFMLVAGEKTAMDATVHTIYLLSINQQVQTQLRESIMANGMESELLDWVIKESLRLLPPAPVGCSRTIERDIEIEGGHILPAGTYVVTCSYVIHRLKEYWGDDADEFRPERWRDTSHHHPFQYIPFGAGPRGCPGKMFAIHEMKTLFTTLLTRYKFEGSPRDDAYKFDSPFFIYLLPHSLTRVSIKHLNENHNN</sequence>
<evidence type="ECO:0000256" key="6">
    <source>
        <dbReference type="ARBA" id="ARBA00023033"/>
    </source>
</evidence>
<keyword evidence="5 7" id="KW-0408">Iron</keyword>
<dbReference type="PANTHER" id="PTHR24305">
    <property type="entry name" value="CYTOCHROME P450"/>
    <property type="match status" value="1"/>
</dbReference>
<dbReference type="Pfam" id="PF00067">
    <property type="entry name" value="p450"/>
    <property type="match status" value="1"/>
</dbReference>
<dbReference type="GO" id="GO:0020037">
    <property type="term" value="F:heme binding"/>
    <property type="evidence" value="ECO:0007669"/>
    <property type="project" value="InterPro"/>
</dbReference>
<keyword evidence="8" id="KW-0560">Oxidoreductase</keyword>
<dbReference type="GO" id="GO:0005789">
    <property type="term" value="C:endoplasmic reticulum membrane"/>
    <property type="evidence" value="ECO:0007669"/>
    <property type="project" value="UniProtKB-SubCell"/>
</dbReference>
<reference evidence="10" key="1">
    <citation type="submission" date="2018-10" db="EMBL/GenBank/DDBJ databases">
        <title>Transcriptome assembly of Aceria tosichella (Wheat curl mite) Type 2.</title>
        <authorList>
            <person name="Scully E.D."/>
            <person name="Geib S.M."/>
            <person name="Palmer N.A."/>
            <person name="Gupta A.K."/>
            <person name="Sarath G."/>
            <person name="Tatineni S."/>
        </authorList>
    </citation>
    <scope>NUCLEOTIDE SEQUENCE</scope>
    <source>
        <strain evidence="10">LincolnNE</strain>
    </source>
</reference>
<comment type="similarity">
    <text evidence="3 8">Belongs to the cytochrome P450 family.</text>
</comment>
<organism evidence="10">
    <name type="scientific">Aceria tosichella</name>
    <name type="common">wheat curl mite</name>
    <dbReference type="NCBI Taxonomy" id="561515"/>
    <lineage>
        <taxon>Eukaryota</taxon>
        <taxon>Metazoa</taxon>
        <taxon>Ecdysozoa</taxon>
        <taxon>Arthropoda</taxon>
        <taxon>Chelicerata</taxon>
        <taxon>Arachnida</taxon>
        <taxon>Acari</taxon>
        <taxon>Acariformes</taxon>
        <taxon>Trombidiformes</taxon>
        <taxon>Prostigmata</taxon>
        <taxon>Eupodina</taxon>
        <taxon>Eriophyoidea</taxon>
        <taxon>Eriophyidae</taxon>
        <taxon>Eriophyinae</taxon>
        <taxon>Aceriini</taxon>
        <taxon>Aceria</taxon>
    </lineage>
</organism>
<evidence type="ECO:0000256" key="4">
    <source>
        <dbReference type="ARBA" id="ARBA00022723"/>
    </source>
</evidence>
<keyword evidence="7 8" id="KW-0349">Heme</keyword>
<keyword evidence="6 8" id="KW-0503">Monooxygenase</keyword>
<comment type="function">
    <text evidence="2">May be involved in the metabolism of insect hormones and in the breakdown of synthetic insecticides.</text>
</comment>
<dbReference type="EMBL" id="GGYP01000566">
    <property type="protein sequence ID" value="MDE45337.1"/>
    <property type="molecule type" value="Transcribed_RNA"/>
</dbReference>
<dbReference type="SUPFAM" id="SSF48264">
    <property type="entry name" value="Cytochrome P450"/>
    <property type="match status" value="1"/>
</dbReference>
<feature type="transmembrane region" description="Helical" evidence="9">
    <location>
        <begin position="230"/>
        <end position="253"/>
    </location>
</feature>
<dbReference type="PRINTS" id="PR00385">
    <property type="entry name" value="P450"/>
</dbReference>
<dbReference type="InterPro" id="IPR001128">
    <property type="entry name" value="Cyt_P450"/>
</dbReference>
<keyword evidence="9" id="KW-0812">Transmembrane</keyword>
<dbReference type="InterPro" id="IPR002403">
    <property type="entry name" value="Cyt_P450_E_grp-IV"/>
</dbReference>
<evidence type="ECO:0000256" key="5">
    <source>
        <dbReference type="ARBA" id="ARBA00023004"/>
    </source>
</evidence>
<evidence type="ECO:0000256" key="1">
    <source>
        <dbReference type="ARBA" id="ARBA00001971"/>
    </source>
</evidence>
<dbReference type="AlphaFoldDB" id="A0A6G1S593"/>
<feature type="binding site" description="axial binding residue" evidence="7">
    <location>
        <position position="466"/>
    </location>
    <ligand>
        <name>heme</name>
        <dbReference type="ChEBI" id="CHEBI:30413"/>
    </ligand>
    <ligandPart>
        <name>Fe</name>
        <dbReference type="ChEBI" id="CHEBI:18248"/>
    </ligandPart>
</feature>
<evidence type="ECO:0000256" key="7">
    <source>
        <dbReference type="PIRSR" id="PIRSR602403-1"/>
    </source>
</evidence>
<keyword evidence="4 7" id="KW-0479">Metal-binding</keyword>
<keyword evidence="9" id="KW-0472">Membrane</keyword>
<dbReference type="InterPro" id="IPR017972">
    <property type="entry name" value="Cyt_P450_CS"/>
</dbReference>
<evidence type="ECO:0000256" key="3">
    <source>
        <dbReference type="ARBA" id="ARBA00010617"/>
    </source>
</evidence>
<evidence type="ECO:0000313" key="10">
    <source>
        <dbReference type="EMBL" id="MDE45337.1"/>
    </source>
</evidence>
<dbReference type="InterPro" id="IPR036396">
    <property type="entry name" value="Cyt_P450_sf"/>
</dbReference>
<dbReference type="InterPro" id="IPR050121">
    <property type="entry name" value="Cytochrome_P450_monoxygenase"/>
</dbReference>
<evidence type="ECO:0000256" key="9">
    <source>
        <dbReference type="SAM" id="Phobius"/>
    </source>
</evidence>
<dbReference type="PRINTS" id="PR00465">
    <property type="entry name" value="EP450IV"/>
</dbReference>
<comment type="cofactor">
    <cofactor evidence="1 7">
        <name>heme</name>
        <dbReference type="ChEBI" id="CHEBI:30413"/>
    </cofactor>
</comment>
<dbReference type="PROSITE" id="PS00086">
    <property type="entry name" value="CYTOCHROME_P450"/>
    <property type="match status" value="1"/>
</dbReference>
<gene>
    <name evidence="10" type="primary">CYP3A4_0</name>
    <name evidence="10" type="ORF">g.13702</name>
</gene>
<name>A0A6G1S593_9ACAR</name>
<dbReference type="GO" id="GO:0016705">
    <property type="term" value="F:oxidoreductase activity, acting on paired donors, with incorporation or reduction of molecular oxygen"/>
    <property type="evidence" value="ECO:0007669"/>
    <property type="project" value="InterPro"/>
</dbReference>
<keyword evidence="9" id="KW-1133">Transmembrane helix</keyword>
<dbReference type="GO" id="GO:0005506">
    <property type="term" value="F:iron ion binding"/>
    <property type="evidence" value="ECO:0007669"/>
    <property type="project" value="InterPro"/>
</dbReference>
<accession>A0A6G1S593</accession>
<evidence type="ECO:0000256" key="2">
    <source>
        <dbReference type="ARBA" id="ARBA00003690"/>
    </source>
</evidence>
<evidence type="ECO:0000256" key="8">
    <source>
        <dbReference type="RuleBase" id="RU000461"/>
    </source>
</evidence>
<proteinExistence type="inferred from homology"/>
<dbReference type="PANTHER" id="PTHR24305:SF166">
    <property type="entry name" value="CYTOCHROME P450 12A4, MITOCHONDRIAL-RELATED"/>
    <property type="match status" value="1"/>
</dbReference>
<dbReference type="Gene3D" id="1.10.630.10">
    <property type="entry name" value="Cytochrome P450"/>
    <property type="match status" value="1"/>
</dbReference>